<sequence length="104" mass="11261">MGKAALQRGMRWSGCGRVSTRTTNSDKQVDVAGRCLLVLGDGIRLEGLITLMMVLRQKSRVKQALSQGTGQKMHGNEKAALPQEKLLPGQEEVSVIAEEKKSGL</sequence>
<evidence type="ECO:0000313" key="2">
    <source>
        <dbReference type="EMBL" id="KAJ1175472.1"/>
    </source>
</evidence>
<dbReference type="AlphaFoldDB" id="A0AAV7TI60"/>
<evidence type="ECO:0000313" key="3">
    <source>
        <dbReference type="Proteomes" id="UP001066276"/>
    </source>
</evidence>
<keyword evidence="3" id="KW-1185">Reference proteome</keyword>
<evidence type="ECO:0000256" key="1">
    <source>
        <dbReference type="SAM" id="MobiDB-lite"/>
    </source>
</evidence>
<organism evidence="2 3">
    <name type="scientific">Pleurodeles waltl</name>
    <name type="common">Iberian ribbed newt</name>
    <dbReference type="NCBI Taxonomy" id="8319"/>
    <lineage>
        <taxon>Eukaryota</taxon>
        <taxon>Metazoa</taxon>
        <taxon>Chordata</taxon>
        <taxon>Craniata</taxon>
        <taxon>Vertebrata</taxon>
        <taxon>Euteleostomi</taxon>
        <taxon>Amphibia</taxon>
        <taxon>Batrachia</taxon>
        <taxon>Caudata</taxon>
        <taxon>Salamandroidea</taxon>
        <taxon>Salamandridae</taxon>
        <taxon>Pleurodelinae</taxon>
        <taxon>Pleurodeles</taxon>
    </lineage>
</organism>
<proteinExistence type="predicted"/>
<name>A0AAV7TI60_PLEWA</name>
<comment type="caution">
    <text evidence="2">The sequence shown here is derived from an EMBL/GenBank/DDBJ whole genome shotgun (WGS) entry which is preliminary data.</text>
</comment>
<gene>
    <name evidence="2" type="ORF">NDU88_000760</name>
</gene>
<reference evidence="2" key="1">
    <citation type="journal article" date="2022" name="bioRxiv">
        <title>Sequencing and chromosome-scale assembly of the giantPleurodeles waltlgenome.</title>
        <authorList>
            <person name="Brown T."/>
            <person name="Elewa A."/>
            <person name="Iarovenko S."/>
            <person name="Subramanian E."/>
            <person name="Araus A.J."/>
            <person name="Petzold A."/>
            <person name="Susuki M."/>
            <person name="Suzuki K.-i.T."/>
            <person name="Hayashi T."/>
            <person name="Toyoda A."/>
            <person name="Oliveira C."/>
            <person name="Osipova E."/>
            <person name="Leigh N.D."/>
            <person name="Simon A."/>
            <person name="Yun M.H."/>
        </authorList>
    </citation>
    <scope>NUCLEOTIDE SEQUENCE</scope>
    <source>
        <strain evidence="2">20211129_DDA</strain>
        <tissue evidence="2">Liver</tissue>
    </source>
</reference>
<accession>A0AAV7TI60</accession>
<protein>
    <submittedName>
        <fullName evidence="2">Uncharacterized protein</fullName>
    </submittedName>
</protein>
<dbReference type="EMBL" id="JANPWB010000006">
    <property type="protein sequence ID" value="KAJ1175472.1"/>
    <property type="molecule type" value="Genomic_DNA"/>
</dbReference>
<dbReference type="Proteomes" id="UP001066276">
    <property type="component" value="Chromosome 3_2"/>
</dbReference>
<feature type="region of interest" description="Disordered" evidence="1">
    <location>
        <begin position="65"/>
        <end position="84"/>
    </location>
</feature>